<name>I3UQS3_PSEPU</name>
<accession>I3UQS3</accession>
<dbReference type="HOGENOM" id="CLU_3347493_0_0_6"/>
<proteinExistence type="predicted"/>
<dbReference type="KEGG" id="ppi:YSA_01987"/>
<gene>
    <name evidence="1" type="ORF">YSA_01987</name>
</gene>
<evidence type="ECO:0000313" key="1">
    <source>
        <dbReference type="EMBL" id="AFK67844.1"/>
    </source>
</evidence>
<organism evidence="1 2">
    <name type="scientific">Pseudomonas putida ND6</name>
    <dbReference type="NCBI Taxonomy" id="231023"/>
    <lineage>
        <taxon>Bacteria</taxon>
        <taxon>Pseudomonadati</taxon>
        <taxon>Pseudomonadota</taxon>
        <taxon>Gammaproteobacteria</taxon>
        <taxon>Pseudomonadales</taxon>
        <taxon>Pseudomonadaceae</taxon>
        <taxon>Pseudomonas</taxon>
    </lineage>
</organism>
<protein>
    <submittedName>
        <fullName evidence="1">Uncharacterized protein</fullName>
    </submittedName>
</protein>
<reference evidence="1 2" key="1">
    <citation type="journal article" date="2012" name="J. Bacteriol.">
        <title>Complete Genome Sequence of the Naphthalene-Degrading Pseudomonas putida Strain ND6.</title>
        <authorList>
            <person name="Li S."/>
            <person name="Zhao H."/>
            <person name="Li Y."/>
            <person name="Niu S."/>
            <person name="Cai B."/>
        </authorList>
    </citation>
    <scope>NUCLEOTIDE SEQUENCE [LARGE SCALE GENOMIC DNA]</scope>
    <source>
        <strain evidence="1 2">ND6</strain>
    </source>
</reference>
<dbReference type="AlphaFoldDB" id="I3UQS3"/>
<evidence type="ECO:0000313" key="2">
    <source>
        <dbReference type="Proteomes" id="UP000005268"/>
    </source>
</evidence>
<dbReference type="Proteomes" id="UP000005268">
    <property type="component" value="Chromosome"/>
</dbReference>
<dbReference type="EMBL" id="CP003588">
    <property type="protein sequence ID" value="AFK67844.1"/>
    <property type="molecule type" value="Genomic_DNA"/>
</dbReference>
<dbReference type="PATRIC" id="fig|231023.4.peg.955"/>
<sequence length="37" mass="4077">MLLADEAQAFQGVAFSWHSYSRPCDGVDVFVLFKLAG</sequence>